<organism evidence="2 3">
    <name type="scientific">Austropuccinia psidii MF-1</name>
    <dbReference type="NCBI Taxonomy" id="1389203"/>
    <lineage>
        <taxon>Eukaryota</taxon>
        <taxon>Fungi</taxon>
        <taxon>Dikarya</taxon>
        <taxon>Basidiomycota</taxon>
        <taxon>Pucciniomycotina</taxon>
        <taxon>Pucciniomycetes</taxon>
        <taxon>Pucciniales</taxon>
        <taxon>Sphaerophragmiaceae</taxon>
        <taxon>Austropuccinia</taxon>
    </lineage>
</organism>
<name>A0A9Q3JGM4_9BASI</name>
<keyword evidence="3" id="KW-1185">Reference proteome</keyword>
<dbReference type="Proteomes" id="UP000765509">
    <property type="component" value="Unassembled WGS sequence"/>
</dbReference>
<evidence type="ECO:0000313" key="3">
    <source>
        <dbReference type="Proteomes" id="UP000765509"/>
    </source>
</evidence>
<proteinExistence type="predicted"/>
<evidence type="ECO:0000313" key="2">
    <source>
        <dbReference type="EMBL" id="MBW0561444.1"/>
    </source>
</evidence>
<sequence>MHTSPQNQFRKGHASRRTSRVASIRGSDVEYSLTIRGPADQTCHDCLAVRPLRVRRAAISSYVRSGRQLD</sequence>
<feature type="region of interest" description="Disordered" evidence="1">
    <location>
        <begin position="1"/>
        <end position="23"/>
    </location>
</feature>
<gene>
    <name evidence="2" type="ORF">O181_101159</name>
</gene>
<feature type="compositionally biased region" description="Basic residues" evidence="1">
    <location>
        <begin position="10"/>
        <end position="19"/>
    </location>
</feature>
<accession>A0A9Q3JGM4</accession>
<dbReference type="AlphaFoldDB" id="A0A9Q3JGM4"/>
<reference evidence="2" key="1">
    <citation type="submission" date="2021-03" db="EMBL/GenBank/DDBJ databases">
        <title>Draft genome sequence of rust myrtle Austropuccinia psidii MF-1, a brazilian biotype.</title>
        <authorList>
            <person name="Quecine M.C."/>
            <person name="Pachon D.M.R."/>
            <person name="Bonatelli M.L."/>
            <person name="Correr F.H."/>
            <person name="Franceschini L.M."/>
            <person name="Leite T.F."/>
            <person name="Margarido G.R.A."/>
            <person name="Almeida C.A."/>
            <person name="Ferrarezi J.A."/>
            <person name="Labate C.A."/>
        </authorList>
    </citation>
    <scope>NUCLEOTIDE SEQUENCE</scope>
    <source>
        <strain evidence="2">MF-1</strain>
    </source>
</reference>
<protein>
    <submittedName>
        <fullName evidence="2">Uncharacterized protein</fullName>
    </submittedName>
</protein>
<comment type="caution">
    <text evidence="2">The sequence shown here is derived from an EMBL/GenBank/DDBJ whole genome shotgun (WGS) entry which is preliminary data.</text>
</comment>
<evidence type="ECO:0000256" key="1">
    <source>
        <dbReference type="SAM" id="MobiDB-lite"/>
    </source>
</evidence>
<dbReference type="EMBL" id="AVOT02071034">
    <property type="protein sequence ID" value="MBW0561444.1"/>
    <property type="molecule type" value="Genomic_DNA"/>
</dbReference>